<accession>A0ABX2AT70</accession>
<dbReference type="RefSeq" id="WP_172173513.1">
    <property type="nucleotide sequence ID" value="NZ_CASGKG010000043.1"/>
</dbReference>
<proteinExistence type="predicted"/>
<sequence>MSLRRFGELLVLVVSNPGPCTGDFAESTRRFCTESIAHIFCSDFLPDSDKEAVLLFLKSTVAEIAALQSRREAERQCAKTIVYNNNFDHGSVYAENVGKQTVNNGCKDGRNTPVKPDEPTGRRPDSPAGQQD</sequence>
<evidence type="ECO:0000256" key="1">
    <source>
        <dbReference type="SAM" id="MobiDB-lite"/>
    </source>
</evidence>
<feature type="compositionally biased region" description="Basic and acidic residues" evidence="1">
    <location>
        <begin position="107"/>
        <end position="125"/>
    </location>
</feature>
<keyword evidence="3" id="KW-1185">Reference proteome</keyword>
<evidence type="ECO:0000313" key="2">
    <source>
        <dbReference type="EMBL" id="NPE12845.1"/>
    </source>
</evidence>
<comment type="caution">
    <text evidence="2">The sequence shown here is derived from an EMBL/GenBank/DDBJ whole genome shotgun (WGS) entry which is preliminary data.</text>
</comment>
<dbReference type="GeneID" id="82156253"/>
<dbReference type="EMBL" id="JABKKE010000001">
    <property type="protein sequence ID" value="NPE12845.1"/>
    <property type="molecule type" value="Genomic_DNA"/>
</dbReference>
<organism evidence="2 3">
    <name type="scientific">Xylanibacter rodentium</name>
    <dbReference type="NCBI Taxonomy" id="2736289"/>
    <lineage>
        <taxon>Bacteria</taxon>
        <taxon>Pseudomonadati</taxon>
        <taxon>Bacteroidota</taxon>
        <taxon>Bacteroidia</taxon>
        <taxon>Bacteroidales</taxon>
        <taxon>Prevotellaceae</taxon>
        <taxon>Xylanibacter</taxon>
    </lineage>
</organism>
<protein>
    <submittedName>
        <fullName evidence="2">Uncharacterized protein</fullName>
    </submittedName>
</protein>
<feature type="region of interest" description="Disordered" evidence="1">
    <location>
        <begin position="101"/>
        <end position="132"/>
    </location>
</feature>
<gene>
    <name evidence="2" type="ORF">HPS55_00595</name>
</gene>
<name>A0ABX2AT70_9BACT</name>
<reference evidence="2 3" key="1">
    <citation type="submission" date="2020-05" db="EMBL/GenBank/DDBJ databases">
        <title>Distinct polysaccharide utilization as determinants for interspecies competition between intestinal Prevotella spp.</title>
        <authorList>
            <person name="Galvez E.J.C."/>
            <person name="Iljazovic A."/>
            <person name="Strowig T."/>
        </authorList>
    </citation>
    <scope>NUCLEOTIDE SEQUENCE [LARGE SCALE GENOMIC DNA]</scope>
    <source>
        <strain evidence="2 3">PROD</strain>
    </source>
</reference>
<evidence type="ECO:0000313" key="3">
    <source>
        <dbReference type="Proteomes" id="UP001193734"/>
    </source>
</evidence>
<dbReference type="Proteomes" id="UP001193734">
    <property type="component" value="Unassembled WGS sequence"/>
</dbReference>